<proteinExistence type="predicted"/>
<dbReference type="GO" id="GO:0005524">
    <property type="term" value="F:ATP binding"/>
    <property type="evidence" value="ECO:0007669"/>
    <property type="project" value="UniProtKB-KW"/>
</dbReference>
<dbReference type="InterPro" id="IPR011009">
    <property type="entry name" value="Kinase-like_dom_sf"/>
</dbReference>
<dbReference type="EMBL" id="CP097510">
    <property type="protein sequence ID" value="URE26437.1"/>
    <property type="molecule type" value="Genomic_DNA"/>
</dbReference>
<organism evidence="4 5">
    <name type="scientific">Musa troglodytarum</name>
    <name type="common">fe'i banana</name>
    <dbReference type="NCBI Taxonomy" id="320322"/>
    <lineage>
        <taxon>Eukaryota</taxon>
        <taxon>Viridiplantae</taxon>
        <taxon>Streptophyta</taxon>
        <taxon>Embryophyta</taxon>
        <taxon>Tracheophyta</taxon>
        <taxon>Spermatophyta</taxon>
        <taxon>Magnoliopsida</taxon>
        <taxon>Liliopsida</taxon>
        <taxon>Zingiberales</taxon>
        <taxon>Musaceae</taxon>
        <taxon>Musa</taxon>
    </lineage>
</organism>
<evidence type="ECO:0000256" key="1">
    <source>
        <dbReference type="ARBA" id="ARBA00022741"/>
    </source>
</evidence>
<evidence type="ECO:0000256" key="2">
    <source>
        <dbReference type="ARBA" id="ARBA00022840"/>
    </source>
</evidence>
<feature type="domain" description="Protein kinase" evidence="3">
    <location>
        <begin position="1"/>
        <end position="96"/>
    </location>
</feature>
<keyword evidence="5" id="KW-1185">Reference proteome</keyword>
<gene>
    <name evidence="4" type="ORF">MUK42_37517</name>
</gene>
<dbReference type="InterPro" id="IPR000719">
    <property type="entry name" value="Prot_kinase_dom"/>
</dbReference>
<reference evidence="4" key="1">
    <citation type="submission" date="2022-05" db="EMBL/GenBank/DDBJ databases">
        <title>The Musa troglodytarum L. genome provides insights into the mechanism of non-climacteric behaviour and enrichment of carotenoids.</title>
        <authorList>
            <person name="Wang J."/>
        </authorList>
    </citation>
    <scope>NUCLEOTIDE SEQUENCE</scope>
    <source>
        <tissue evidence="4">Leaf</tissue>
    </source>
</reference>
<evidence type="ECO:0000259" key="3">
    <source>
        <dbReference type="PROSITE" id="PS50011"/>
    </source>
</evidence>
<dbReference type="InterPro" id="IPR050117">
    <property type="entry name" value="MAPK"/>
</dbReference>
<evidence type="ECO:0000313" key="4">
    <source>
        <dbReference type="EMBL" id="URE26437.1"/>
    </source>
</evidence>
<accession>A0A9E7KP68</accession>
<name>A0A9E7KP68_9LILI</name>
<dbReference type="Pfam" id="PF00069">
    <property type="entry name" value="Pkinase"/>
    <property type="match status" value="1"/>
</dbReference>
<dbReference type="PROSITE" id="PS50011">
    <property type="entry name" value="PROTEIN_KINASE_DOM"/>
    <property type="match status" value="1"/>
</dbReference>
<protein>
    <submittedName>
        <fullName evidence="4">Mitogen-activated protein kinase</fullName>
    </submittedName>
</protein>
<dbReference type="SUPFAM" id="SSF56112">
    <property type="entry name" value="Protein kinase-like (PK-like)"/>
    <property type="match status" value="1"/>
</dbReference>
<keyword evidence="1" id="KW-0547">Nucleotide-binding</keyword>
<keyword evidence="4" id="KW-0808">Transferase</keyword>
<dbReference type="PANTHER" id="PTHR24055">
    <property type="entry name" value="MITOGEN-ACTIVATED PROTEIN KINASE"/>
    <property type="match status" value="1"/>
</dbReference>
<dbReference type="OrthoDB" id="1673890at2759"/>
<dbReference type="GO" id="GO:0004672">
    <property type="term" value="F:protein kinase activity"/>
    <property type="evidence" value="ECO:0007669"/>
    <property type="project" value="InterPro"/>
</dbReference>
<dbReference type="Proteomes" id="UP001055439">
    <property type="component" value="Chromosome 8"/>
</dbReference>
<evidence type="ECO:0000313" key="5">
    <source>
        <dbReference type="Proteomes" id="UP001055439"/>
    </source>
</evidence>
<dbReference type="Gene3D" id="1.10.510.10">
    <property type="entry name" value="Transferase(Phosphotransferase) domain 1"/>
    <property type="match status" value="1"/>
</dbReference>
<keyword evidence="4" id="KW-0418">Kinase</keyword>
<sequence>MAVAERPRQRFRIFVLRIDMLLRGLKCIHSANILLRDLKLKNLLVNANCELKICDFGLAHTNTGKAQFMTEYAVTCWDRSPELLLCFDNYDTSIDI</sequence>
<dbReference type="AlphaFoldDB" id="A0A9E7KP68"/>
<keyword evidence="2" id="KW-0067">ATP-binding</keyword>